<dbReference type="Proteomes" id="UP001609175">
    <property type="component" value="Unassembled WGS sequence"/>
</dbReference>
<evidence type="ECO:0000313" key="2">
    <source>
        <dbReference type="EMBL" id="MFH5209739.1"/>
    </source>
</evidence>
<feature type="compositionally biased region" description="Basic and acidic residues" evidence="1">
    <location>
        <begin position="395"/>
        <end position="404"/>
    </location>
</feature>
<organism evidence="2 3">
    <name type="scientific">Antrihabitans spumae</name>
    <dbReference type="NCBI Taxonomy" id="3373370"/>
    <lineage>
        <taxon>Bacteria</taxon>
        <taxon>Bacillati</taxon>
        <taxon>Actinomycetota</taxon>
        <taxon>Actinomycetes</taxon>
        <taxon>Mycobacteriales</taxon>
        <taxon>Nocardiaceae</taxon>
        <taxon>Antrihabitans</taxon>
    </lineage>
</organism>
<reference evidence="2 3" key="1">
    <citation type="submission" date="2024-10" db="EMBL/GenBank/DDBJ databases">
        <authorList>
            <person name="Riesco R."/>
        </authorList>
    </citation>
    <scope>NUCLEOTIDE SEQUENCE [LARGE SCALE GENOMIC DNA]</scope>
    <source>
        <strain evidence="2 3">NCIMB 15449</strain>
    </source>
</reference>
<comment type="caution">
    <text evidence="2">The sequence shown here is derived from an EMBL/GenBank/DDBJ whole genome shotgun (WGS) entry which is preliminary data.</text>
</comment>
<gene>
    <name evidence="2" type="ORF">ACHIPZ_16285</name>
</gene>
<dbReference type="RefSeq" id="WP_395115450.1">
    <property type="nucleotide sequence ID" value="NZ_JBIMSO010000056.1"/>
</dbReference>
<evidence type="ECO:0008006" key="4">
    <source>
        <dbReference type="Google" id="ProtNLM"/>
    </source>
</evidence>
<name>A0ABW7JPN3_9NOCA</name>
<feature type="region of interest" description="Disordered" evidence="1">
    <location>
        <begin position="226"/>
        <end position="405"/>
    </location>
</feature>
<proteinExistence type="predicted"/>
<dbReference type="Gene3D" id="1.20.1260.20">
    <property type="entry name" value="PPE superfamily"/>
    <property type="match status" value="1"/>
</dbReference>
<sequence length="431" mass="44389">MTYDDLQDPIHRKFIDGLVQSDIDVLSGEWGSIAPRFTGAFDSELAIKTEEPFEGMSHAEIYSQVRGIQSNEVNAIADVWRALAGRSTEAATTFAAVAQAAIGEKWQGAAATKAARGIAAFSSGFADLPLAMQMTANGLDLLEARLAEAKANVPPPQQSAAADPGSFNPFERDSGWKTQYDRETELEEQVRTAMITQYRPGVRAIDSQTPVLPVPENPIAGYAISHSSDQARGGTSGQSSGGPNALHNGPTATSPLPLDSVVDTAQRGDVPAGTSPAAAVPSGIPNSAVSAGPTPVGPTPDDPSRTRPTTLDGPLATTRTDSPADRSRRSTGNPTTPGPARDSDRNGVPLAAAPIAGLPSSAGGPDTRSSTPSGVPAGRHGMPGMGGMAPGAARGKGDDDEHKIPSYLIDVDNGNKLIGKIEKVSPPVLGA</sequence>
<evidence type="ECO:0000313" key="3">
    <source>
        <dbReference type="Proteomes" id="UP001609175"/>
    </source>
</evidence>
<dbReference type="InterPro" id="IPR038332">
    <property type="entry name" value="PPE_sf"/>
</dbReference>
<dbReference type="EMBL" id="JBIMSO010000056">
    <property type="protein sequence ID" value="MFH5209739.1"/>
    <property type="molecule type" value="Genomic_DNA"/>
</dbReference>
<accession>A0ABW7JPN3</accession>
<protein>
    <recommendedName>
        <fullName evidence="4">PPE domain-containing protein</fullName>
    </recommendedName>
</protein>
<feature type="region of interest" description="Disordered" evidence="1">
    <location>
        <begin position="151"/>
        <end position="174"/>
    </location>
</feature>
<evidence type="ECO:0000256" key="1">
    <source>
        <dbReference type="SAM" id="MobiDB-lite"/>
    </source>
</evidence>